<feature type="region of interest" description="Disordered" evidence="4">
    <location>
        <begin position="16"/>
        <end position="75"/>
    </location>
</feature>
<dbReference type="InterPro" id="IPR030878">
    <property type="entry name" value="Ribosomal_uL15"/>
</dbReference>
<dbReference type="PANTHER" id="PTHR12934">
    <property type="entry name" value="50S RIBOSOMAL PROTEIN L15"/>
    <property type="match status" value="1"/>
</dbReference>
<accession>A0A284R6R9</accession>
<dbReference type="OMA" id="VVTRYYT"/>
<evidence type="ECO:0000256" key="4">
    <source>
        <dbReference type="SAM" id="MobiDB-lite"/>
    </source>
</evidence>
<evidence type="ECO:0000313" key="6">
    <source>
        <dbReference type="EMBL" id="SJL04407.1"/>
    </source>
</evidence>
<dbReference type="GO" id="GO:0006412">
    <property type="term" value="P:translation"/>
    <property type="evidence" value="ECO:0007669"/>
    <property type="project" value="InterPro"/>
</dbReference>
<keyword evidence="3" id="KW-0687">Ribonucleoprotein</keyword>
<evidence type="ECO:0000256" key="3">
    <source>
        <dbReference type="ARBA" id="ARBA00023274"/>
    </source>
</evidence>
<feature type="domain" description="Large ribosomal subunit protein uL15/eL18" evidence="5">
    <location>
        <begin position="87"/>
        <end position="165"/>
    </location>
</feature>
<dbReference type="GO" id="GO:0003735">
    <property type="term" value="F:structural constituent of ribosome"/>
    <property type="evidence" value="ECO:0007669"/>
    <property type="project" value="InterPro"/>
</dbReference>
<dbReference type="Proteomes" id="UP000219338">
    <property type="component" value="Unassembled WGS sequence"/>
</dbReference>
<dbReference type="EMBL" id="FUEG01000005">
    <property type="protein sequence ID" value="SJL04407.1"/>
    <property type="molecule type" value="Genomic_DNA"/>
</dbReference>
<dbReference type="PANTHER" id="PTHR12934:SF11">
    <property type="entry name" value="LARGE RIBOSOMAL SUBUNIT PROTEIN UL15M"/>
    <property type="match status" value="1"/>
</dbReference>
<dbReference type="InterPro" id="IPR005749">
    <property type="entry name" value="Ribosomal_uL15_bac-type"/>
</dbReference>
<dbReference type="InterPro" id="IPR036227">
    <property type="entry name" value="Ribosomal_uL15/eL18_sf"/>
</dbReference>
<evidence type="ECO:0000256" key="2">
    <source>
        <dbReference type="ARBA" id="ARBA00022980"/>
    </source>
</evidence>
<dbReference type="GO" id="GO:0005762">
    <property type="term" value="C:mitochondrial large ribosomal subunit"/>
    <property type="evidence" value="ECO:0007669"/>
    <property type="project" value="TreeGrafter"/>
</dbReference>
<protein>
    <submittedName>
        <fullName evidence="6">Related to MRPL10-mitochondrial ribosomal protein, large subunit</fullName>
    </submittedName>
</protein>
<dbReference type="STRING" id="47428.A0A284R6R9"/>
<gene>
    <name evidence="6" type="ORF">ARMOST_07773</name>
</gene>
<dbReference type="NCBIfam" id="TIGR01071">
    <property type="entry name" value="rplO_bact"/>
    <property type="match status" value="1"/>
</dbReference>
<dbReference type="OrthoDB" id="361383at2759"/>
<evidence type="ECO:0000256" key="1">
    <source>
        <dbReference type="ARBA" id="ARBA00007320"/>
    </source>
</evidence>
<dbReference type="SUPFAM" id="SSF52080">
    <property type="entry name" value="Ribosomal proteins L15p and L18e"/>
    <property type="match status" value="1"/>
</dbReference>
<dbReference type="InterPro" id="IPR021131">
    <property type="entry name" value="Ribosomal_uL15/eL18"/>
</dbReference>
<name>A0A284R6R9_ARMOS</name>
<keyword evidence="2 6" id="KW-0689">Ribosomal protein</keyword>
<organism evidence="6 7">
    <name type="scientific">Armillaria ostoyae</name>
    <name type="common">Armillaria root rot fungus</name>
    <dbReference type="NCBI Taxonomy" id="47428"/>
    <lineage>
        <taxon>Eukaryota</taxon>
        <taxon>Fungi</taxon>
        <taxon>Dikarya</taxon>
        <taxon>Basidiomycota</taxon>
        <taxon>Agaricomycotina</taxon>
        <taxon>Agaricomycetes</taxon>
        <taxon>Agaricomycetidae</taxon>
        <taxon>Agaricales</taxon>
        <taxon>Marasmiineae</taxon>
        <taxon>Physalacriaceae</taxon>
        <taxon>Armillaria</taxon>
    </lineage>
</organism>
<sequence length="246" mass="27392">MASRLVIPRARVTLGNIGPASGSLHHQKRVGRGQGSNHGGTAGRGNNGQKSRSGAGIKPGFEGGQTPITRRFPKRGFYNQNTKTWAPVNLERLQFWIDQGRITSSAEKPITARELLLSGCIHDAHDGVKVLGDGAEHFKSKIYITPSRASKTAVQAIEKLGGTVVCKYYTPQSLRDCLKGRTDRIEAAPTRRDDIIWYGRYRNRGYIAPQTLDAAADLPFVEDRWRVLAKELGVWKDQRFDKQKKR</sequence>
<feature type="compositionally biased region" description="Gly residues" evidence="4">
    <location>
        <begin position="32"/>
        <end position="46"/>
    </location>
</feature>
<proteinExistence type="inferred from homology"/>
<dbReference type="Gene3D" id="3.100.10.10">
    <property type="match status" value="1"/>
</dbReference>
<comment type="similarity">
    <text evidence="1">Belongs to the universal ribosomal protein uL15 family.</text>
</comment>
<dbReference type="AlphaFoldDB" id="A0A284R6R9"/>
<dbReference type="Pfam" id="PF00828">
    <property type="entry name" value="Ribosomal_L27A"/>
    <property type="match status" value="1"/>
</dbReference>
<evidence type="ECO:0000313" key="7">
    <source>
        <dbReference type="Proteomes" id="UP000219338"/>
    </source>
</evidence>
<keyword evidence="7" id="KW-1185">Reference proteome</keyword>
<reference evidence="7" key="1">
    <citation type="journal article" date="2017" name="Nat. Ecol. Evol.">
        <title>Genome expansion and lineage-specific genetic innovations in the forest pathogenic fungi Armillaria.</title>
        <authorList>
            <person name="Sipos G."/>
            <person name="Prasanna A.N."/>
            <person name="Walter M.C."/>
            <person name="O'Connor E."/>
            <person name="Balint B."/>
            <person name="Krizsan K."/>
            <person name="Kiss B."/>
            <person name="Hess J."/>
            <person name="Varga T."/>
            <person name="Slot J."/>
            <person name="Riley R."/>
            <person name="Boka B."/>
            <person name="Rigling D."/>
            <person name="Barry K."/>
            <person name="Lee J."/>
            <person name="Mihaltcheva S."/>
            <person name="LaButti K."/>
            <person name="Lipzen A."/>
            <person name="Waldron R."/>
            <person name="Moloney N.M."/>
            <person name="Sperisen C."/>
            <person name="Kredics L."/>
            <person name="Vagvoelgyi C."/>
            <person name="Patrignani A."/>
            <person name="Fitzpatrick D."/>
            <person name="Nagy I."/>
            <person name="Doyle S."/>
            <person name="Anderson J.B."/>
            <person name="Grigoriev I.V."/>
            <person name="Gueldener U."/>
            <person name="Muensterkoetter M."/>
            <person name="Nagy L.G."/>
        </authorList>
    </citation>
    <scope>NUCLEOTIDE SEQUENCE [LARGE SCALE GENOMIC DNA]</scope>
    <source>
        <strain evidence="7">C18/9</strain>
    </source>
</reference>
<evidence type="ECO:0000259" key="5">
    <source>
        <dbReference type="Pfam" id="PF00828"/>
    </source>
</evidence>
<dbReference type="HAMAP" id="MF_01341">
    <property type="entry name" value="Ribosomal_uL15"/>
    <property type="match status" value="1"/>
</dbReference>